<feature type="transmembrane region" description="Helical" evidence="1">
    <location>
        <begin position="152"/>
        <end position="171"/>
    </location>
</feature>
<evidence type="ECO:0000313" key="3">
    <source>
        <dbReference type="Proteomes" id="UP001054902"/>
    </source>
</evidence>
<feature type="transmembrane region" description="Helical" evidence="1">
    <location>
        <begin position="54"/>
        <end position="73"/>
    </location>
</feature>
<dbReference type="EMBL" id="BLLK01000038">
    <property type="protein sequence ID" value="GFH49246.1"/>
    <property type="molecule type" value="Genomic_DNA"/>
</dbReference>
<reference evidence="2 3" key="1">
    <citation type="journal article" date="2021" name="Sci. Rep.">
        <title>The genome of the diatom Chaetoceros tenuissimus carries an ancient integrated fragment of an extant virus.</title>
        <authorList>
            <person name="Hongo Y."/>
            <person name="Kimura K."/>
            <person name="Takaki Y."/>
            <person name="Yoshida Y."/>
            <person name="Baba S."/>
            <person name="Kobayashi G."/>
            <person name="Nagasaki K."/>
            <person name="Hano T."/>
            <person name="Tomaru Y."/>
        </authorList>
    </citation>
    <scope>NUCLEOTIDE SEQUENCE [LARGE SCALE GENOMIC DNA]</scope>
    <source>
        <strain evidence="2 3">NIES-3715</strain>
    </source>
</reference>
<comment type="caution">
    <text evidence="2">The sequence shown here is derived from an EMBL/GenBank/DDBJ whole genome shotgun (WGS) entry which is preliminary data.</text>
</comment>
<organism evidence="2 3">
    <name type="scientific">Chaetoceros tenuissimus</name>
    <dbReference type="NCBI Taxonomy" id="426638"/>
    <lineage>
        <taxon>Eukaryota</taxon>
        <taxon>Sar</taxon>
        <taxon>Stramenopiles</taxon>
        <taxon>Ochrophyta</taxon>
        <taxon>Bacillariophyta</taxon>
        <taxon>Coscinodiscophyceae</taxon>
        <taxon>Chaetocerotophycidae</taxon>
        <taxon>Chaetocerotales</taxon>
        <taxon>Chaetocerotaceae</taxon>
        <taxon>Chaetoceros</taxon>
    </lineage>
</organism>
<gene>
    <name evidence="2" type="ORF">CTEN210_05722</name>
</gene>
<feature type="transmembrane region" description="Helical" evidence="1">
    <location>
        <begin position="85"/>
        <end position="104"/>
    </location>
</feature>
<keyword evidence="1" id="KW-0812">Transmembrane</keyword>
<evidence type="ECO:0000313" key="2">
    <source>
        <dbReference type="EMBL" id="GFH49246.1"/>
    </source>
</evidence>
<dbReference type="AlphaFoldDB" id="A0AAD3H3S1"/>
<feature type="transmembrane region" description="Helical" evidence="1">
    <location>
        <begin position="225"/>
        <end position="244"/>
    </location>
</feature>
<name>A0AAD3H3S1_9STRA</name>
<keyword evidence="3" id="KW-1185">Reference proteome</keyword>
<keyword evidence="1" id="KW-0472">Membrane</keyword>
<dbReference type="Proteomes" id="UP001054902">
    <property type="component" value="Unassembled WGS sequence"/>
</dbReference>
<sequence>MPPREISEELLHGVDSRNESPKVFGERSHQTQHEQAILSEKKKIIFFRIGPFRFGVHGVGGFLSMVVTSIGLWKSYNTHPIGFGLSSMIVATSLVTALGSYDLLNQVPTTSQISSWIFPPHKEAFKRTIAVVGFLNLRLVHQWEWFINKDTLLFPMLLFLYTNFFFFPTSINLANGNTWVFVLPMFLGLNVDCWKQFPRIESWNTMNTNWEDVHKWNNSQVDETYLLLTLWCSLQIAFMFTIAFRDICEAVCLTVSLEVEELEESFGYELNHCYVAGSFATHMFFRKYAFNDIDVFILNRSTNMDEDGVHDTNYDILKSYKVPLKDESGSEMMIDGISSVEVNIVVVTNCCCLQHLINFFDINCCQIGFPINVETGEVGSFVFTNHFDQFVSSRTLKVVMYHTPASSLMRVMNKSSQMKVPLKLSAEHMLKLKWDEDVQKVVQTKLFTRVYTMLQLDNKENIIRDNFHVELLQRSSEDEEDDIYNAVSTNESTNGDTNNESNIEDDTSFSFSFSKNGSKVELTFHGNGNNIFHFVCINGEVDDFARFKDLVSMHGYLNAFVKDELMLTPVEYILGSSNRNAIDCNNWLVVKMMEEYMSM</sequence>
<accession>A0AAD3H3S1</accession>
<proteinExistence type="predicted"/>
<keyword evidence="1" id="KW-1133">Transmembrane helix</keyword>
<protein>
    <submittedName>
        <fullName evidence="2">Uncharacterized protein</fullName>
    </submittedName>
</protein>
<evidence type="ECO:0000256" key="1">
    <source>
        <dbReference type="SAM" id="Phobius"/>
    </source>
</evidence>